<protein>
    <submittedName>
        <fullName evidence="1">Uncharacterized protein</fullName>
    </submittedName>
</protein>
<comment type="caution">
    <text evidence="1">The sequence shown here is derived from an EMBL/GenBank/DDBJ whole genome shotgun (WGS) entry which is preliminary data.</text>
</comment>
<sequence length="62" mass="7152">DNNGVSKTLINNLKSIHLRRHHTTQKGGNIFYYEIPGLKKYSVDCSFKKQETNIYKPKGLNT</sequence>
<reference evidence="1" key="1">
    <citation type="journal article" date="2014" name="Front. Microbiol.">
        <title>High frequency of phylogenetically diverse reductive dehalogenase-homologous genes in deep subseafloor sedimentary metagenomes.</title>
        <authorList>
            <person name="Kawai M."/>
            <person name="Futagami T."/>
            <person name="Toyoda A."/>
            <person name="Takaki Y."/>
            <person name="Nishi S."/>
            <person name="Hori S."/>
            <person name="Arai W."/>
            <person name="Tsubouchi T."/>
            <person name="Morono Y."/>
            <person name="Uchiyama I."/>
            <person name="Ito T."/>
            <person name="Fujiyama A."/>
            <person name="Inagaki F."/>
            <person name="Takami H."/>
        </authorList>
    </citation>
    <scope>NUCLEOTIDE SEQUENCE</scope>
    <source>
        <strain evidence="1">Expedition CK06-06</strain>
    </source>
</reference>
<feature type="non-terminal residue" evidence="1">
    <location>
        <position position="1"/>
    </location>
</feature>
<dbReference type="AlphaFoldDB" id="X0XEQ5"/>
<evidence type="ECO:0000313" key="1">
    <source>
        <dbReference type="EMBL" id="GAG41565.1"/>
    </source>
</evidence>
<dbReference type="EMBL" id="BARS01043736">
    <property type="protein sequence ID" value="GAG41565.1"/>
    <property type="molecule type" value="Genomic_DNA"/>
</dbReference>
<gene>
    <name evidence="1" type="ORF">S01H1_66167</name>
</gene>
<organism evidence="1">
    <name type="scientific">marine sediment metagenome</name>
    <dbReference type="NCBI Taxonomy" id="412755"/>
    <lineage>
        <taxon>unclassified sequences</taxon>
        <taxon>metagenomes</taxon>
        <taxon>ecological metagenomes</taxon>
    </lineage>
</organism>
<accession>X0XEQ5</accession>
<name>X0XEQ5_9ZZZZ</name>
<proteinExistence type="predicted"/>